<keyword evidence="2" id="KW-1185">Reference proteome</keyword>
<evidence type="ECO:0000313" key="2">
    <source>
        <dbReference type="Proteomes" id="UP000785679"/>
    </source>
</evidence>
<evidence type="ECO:0000313" key="1">
    <source>
        <dbReference type="EMBL" id="TNV74535.1"/>
    </source>
</evidence>
<accession>A0A8J8NHF1</accession>
<name>A0A8J8NHF1_HALGN</name>
<proteinExistence type="predicted"/>
<protein>
    <submittedName>
        <fullName evidence="1">Uncharacterized protein</fullName>
    </submittedName>
</protein>
<dbReference type="Proteomes" id="UP000785679">
    <property type="component" value="Unassembled WGS sequence"/>
</dbReference>
<comment type="caution">
    <text evidence="1">The sequence shown here is derived from an EMBL/GenBank/DDBJ whole genome shotgun (WGS) entry which is preliminary data.</text>
</comment>
<reference evidence="1" key="1">
    <citation type="submission" date="2019-06" db="EMBL/GenBank/DDBJ databases">
        <authorList>
            <person name="Zheng W."/>
        </authorList>
    </citation>
    <scope>NUCLEOTIDE SEQUENCE</scope>
    <source>
        <strain evidence="1">QDHG01</strain>
    </source>
</reference>
<organism evidence="1 2">
    <name type="scientific">Halteria grandinella</name>
    <dbReference type="NCBI Taxonomy" id="5974"/>
    <lineage>
        <taxon>Eukaryota</taxon>
        <taxon>Sar</taxon>
        <taxon>Alveolata</taxon>
        <taxon>Ciliophora</taxon>
        <taxon>Intramacronucleata</taxon>
        <taxon>Spirotrichea</taxon>
        <taxon>Stichotrichia</taxon>
        <taxon>Sporadotrichida</taxon>
        <taxon>Halteriidae</taxon>
        <taxon>Halteria</taxon>
    </lineage>
</organism>
<gene>
    <name evidence="1" type="ORF">FGO68_gene5723</name>
</gene>
<sequence length="69" mass="8138">MHFYIIIFFTTSSSSLGSYLNLHQSEIQVLCRLRTFRLGYQSDKFSSNHPFRLHQSIFIECVPRFAFSS</sequence>
<dbReference type="EMBL" id="RRYP01016876">
    <property type="protein sequence ID" value="TNV74535.1"/>
    <property type="molecule type" value="Genomic_DNA"/>
</dbReference>
<dbReference type="AlphaFoldDB" id="A0A8J8NHF1"/>